<dbReference type="EMBL" id="JADIND010000047">
    <property type="protein sequence ID" value="MBO8430172.1"/>
    <property type="molecule type" value="Genomic_DNA"/>
</dbReference>
<dbReference type="Proteomes" id="UP000823632">
    <property type="component" value="Unassembled WGS sequence"/>
</dbReference>
<protein>
    <submittedName>
        <fullName evidence="1">Uncharacterized protein</fullName>
    </submittedName>
</protein>
<reference evidence="1" key="2">
    <citation type="journal article" date="2021" name="PeerJ">
        <title>Extensive microbial diversity within the chicken gut microbiome revealed by metagenomics and culture.</title>
        <authorList>
            <person name="Gilroy R."/>
            <person name="Ravi A."/>
            <person name="Getino M."/>
            <person name="Pursley I."/>
            <person name="Horton D.L."/>
            <person name="Alikhan N.F."/>
            <person name="Baker D."/>
            <person name="Gharbi K."/>
            <person name="Hall N."/>
            <person name="Watson M."/>
            <person name="Adriaenssens E.M."/>
            <person name="Foster-Nyarko E."/>
            <person name="Jarju S."/>
            <person name="Secka A."/>
            <person name="Antonio M."/>
            <person name="Oren A."/>
            <person name="Chaudhuri R.R."/>
            <person name="La Ragione R."/>
            <person name="Hildebrand F."/>
            <person name="Pallen M.J."/>
        </authorList>
    </citation>
    <scope>NUCLEOTIDE SEQUENCE</scope>
    <source>
        <strain evidence="1">10192</strain>
    </source>
</reference>
<sequence>MYVDKISFTPRNFNKDNSAKKHSANVTVDIKQKLPVPTAAQVLSFTGGYSLDLAETVRHLDKLASKKSDVYPPQIREWAGIILEEGNKAKETLISIHKRFYESLKDCFTLEEAKQKFPEFNDVIPAENVKAQEGSFIDDFQKGKLEYFDNDEDLSLQLLKLYWGEGFSLNDLRRYSDGKSLSHTLNKLNIPTVDRTYGQLLKLSDPEYNERLTREMTEKRMAALDRKAQESSGEPVYIKRGPLSAEHKKHISEGLLKYYENNPEALFNMSERQKQFYAENPDRAKIIQRVATKAWYMTGADNIKKAMSAFMKRYGVKNFNVTKLENPAELSKEESSVMKKFWASNEWARKAFSRNMTYAWKKVKEEQTAVYDIRLAPKNYIRKMLEWAESKGIDLKEEDFIAKFDPNGGEKNYKSSLLDKYSRTFVDSIPGGSTMMANSYFLALLNINREFSKMDLSKLDRETAATCKAIKRIIKESLFQHPDLPFEQNAFKTLDANEVQAIFGILRMSCLEIYNPKLAKIFEKHMDKAYDYIAKNWKPGSPIRMNPYGMDI</sequence>
<comment type="caution">
    <text evidence="1">The sequence shown here is derived from an EMBL/GenBank/DDBJ whole genome shotgun (WGS) entry which is preliminary data.</text>
</comment>
<accession>A0A9D9DLP3</accession>
<reference evidence="1" key="1">
    <citation type="submission" date="2020-10" db="EMBL/GenBank/DDBJ databases">
        <authorList>
            <person name="Gilroy R."/>
        </authorList>
    </citation>
    <scope>NUCLEOTIDE SEQUENCE</scope>
    <source>
        <strain evidence="1">10192</strain>
    </source>
</reference>
<evidence type="ECO:0000313" key="1">
    <source>
        <dbReference type="EMBL" id="MBO8430172.1"/>
    </source>
</evidence>
<gene>
    <name evidence="1" type="ORF">IAC76_02175</name>
</gene>
<name>A0A9D9DLP3_9BACT</name>
<dbReference type="AlphaFoldDB" id="A0A9D9DLP3"/>
<evidence type="ECO:0000313" key="2">
    <source>
        <dbReference type="Proteomes" id="UP000823632"/>
    </source>
</evidence>
<proteinExistence type="predicted"/>
<organism evidence="1 2">
    <name type="scientific">Candidatus Scatousia excrementipullorum</name>
    <dbReference type="NCBI Taxonomy" id="2840936"/>
    <lineage>
        <taxon>Bacteria</taxon>
        <taxon>Candidatus Scatousia</taxon>
    </lineage>
</organism>